<dbReference type="Gene3D" id="3.80.10.10">
    <property type="entry name" value="Ribonuclease Inhibitor"/>
    <property type="match status" value="1"/>
</dbReference>
<dbReference type="Pfam" id="PF00646">
    <property type="entry name" value="F-box"/>
    <property type="match status" value="1"/>
</dbReference>
<dbReference type="EMBL" id="OZ075135">
    <property type="protein sequence ID" value="CAL4999231.1"/>
    <property type="molecule type" value="Genomic_DNA"/>
</dbReference>
<dbReference type="InterPro" id="IPR032675">
    <property type="entry name" value="LRR_dom_sf"/>
</dbReference>
<keyword evidence="4" id="KW-1185">Reference proteome</keyword>
<evidence type="ECO:0000256" key="1">
    <source>
        <dbReference type="SAM" id="MobiDB-lite"/>
    </source>
</evidence>
<feature type="region of interest" description="Disordered" evidence="1">
    <location>
        <begin position="1"/>
        <end position="32"/>
    </location>
</feature>
<dbReference type="PROSITE" id="PS50181">
    <property type="entry name" value="FBOX"/>
    <property type="match status" value="1"/>
</dbReference>
<proteinExistence type="predicted"/>
<dbReference type="InterPro" id="IPR001810">
    <property type="entry name" value="F-box_dom"/>
</dbReference>
<organism evidence="3 4">
    <name type="scientific">Urochloa decumbens</name>
    <dbReference type="NCBI Taxonomy" id="240449"/>
    <lineage>
        <taxon>Eukaryota</taxon>
        <taxon>Viridiplantae</taxon>
        <taxon>Streptophyta</taxon>
        <taxon>Embryophyta</taxon>
        <taxon>Tracheophyta</taxon>
        <taxon>Spermatophyta</taxon>
        <taxon>Magnoliopsida</taxon>
        <taxon>Liliopsida</taxon>
        <taxon>Poales</taxon>
        <taxon>Poaceae</taxon>
        <taxon>PACMAD clade</taxon>
        <taxon>Panicoideae</taxon>
        <taxon>Panicodae</taxon>
        <taxon>Paniceae</taxon>
        <taxon>Melinidinae</taxon>
        <taxon>Urochloa</taxon>
    </lineage>
</organism>
<reference evidence="3" key="1">
    <citation type="submission" date="2024-10" db="EMBL/GenBank/DDBJ databases">
        <authorList>
            <person name="Ryan C."/>
        </authorList>
    </citation>
    <scope>NUCLEOTIDE SEQUENCE [LARGE SCALE GENOMIC DNA]</scope>
</reference>
<dbReference type="AlphaFoldDB" id="A0ABC9BGQ3"/>
<evidence type="ECO:0000259" key="2">
    <source>
        <dbReference type="PROSITE" id="PS50181"/>
    </source>
</evidence>
<evidence type="ECO:0000313" key="3">
    <source>
        <dbReference type="EMBL" id="CAL4999231.1"/>
    </source>
</evidence>
<accession>A0ABC9BGQ3</accession>
<dbReference type="InterPro" id="IPR055411">
    <property type="entry name" value="LRR_FXL15/At3g58940/PEG3-like"/>
</dbReference>
<dbReference type="InterPro" id="IPR036047">
    <property type="entry name" value="F-box-like_dom_sf"/>
</dbReference>
<gene>
    <name evidence="3" type="ORF">URODEC1_LOCUS64224</name>
</gene>
<dbReference type="PANTHER" id="PTHR31900">
    <property type="entry name" value="F-BOX/RNI SUPERFAMILY PROTEIN-RELATED"/>
    <property type="match status" value="1"/>
</dbReference>
<dbReference type="Proteomes" id="UP001497457">
    <property type="component" value="Chromosome 25rd"/>
</dbReference>
<sequence length="436" mass="50172">MHTSRGEMEASSPRRRRKSLPAEAEESETRLESLPSEIHERIVSLLPIRDAVRTSAVARAWRRIWESAPGLALDWGFEYGADPAHADAVLARYTRPVCSFFFCLPEASSQRADDWVPLLAGKGVQILRLHFSRGRYVKPPHYMDVSIFSCRELTQLQLIHCDIPTAPVGLVGFPNLTKLYLHEVGFPDNGVRGLETLIAESPLLQLLWLDKLWFFEGEDVEEEWVIRAPNLRDLSIIFEYDNGWQIEELPYIEKVDINSKSYTTHRDFVRLLTRLARVQKLNLYMPERESSALEGLSCSFENLKSLSLNTDFCFLSTILSTLYLLKNAPNLEELSIEQIMYDNDQHEEVGLDLLSAQWTDGLLAKLKSVSMDMATCESNEMHFIEFVLSKARRLEEFRICAVEDCTRSNEELVVEIIKYRRASPQAKVFFKRMVFV</sequence>
<dbReference type="PANTHER" id="PTHR31900:SF31">
    <property type="entry name" value="F-BOX_LRR-REPEAT PROTEIN 13-LIKE"/>
    <property type="match status" value="1"/>
</dbReference>
<name>A0ABC9BGQ3_9POAL</name>
<protein>
    <recommendedName>
        <fullName evidence="2">F-box domain-containing protein</fullName>
    </recommendedName>
</protein>
<dbReference type="InterPro" id="IPR050232">
    <property type="entry name" value="FBL13/AtMIF1-like"/>
</dbReference>
<dbReference type="SUPFAM" id="SSF52047">
    <property type="entry name" value="RNI-like"/>
    <property type="match status" value="1"/>
</dbReference>
<dbReference type="Gene3D" id="1.20.1280.50">
    <property type="match status" value="1"/>
</dbReference>
<feature type="domain" description="F-box" evidence="2">
    <location>
        <begin position="28"/>
        <end position="64"/>
    </location>
</feature>
<dbReference type="Pfam" id="PF24758">
    <property type="entry name" value="LRR_At5g56370"/>
    <property type="match status" value="1"/>
</dbReference>
<dbReference type="SUPFAM" id="SSF81383">
    <property type="entry name" value="F-box domain"/>
    <property type="match status" value="1"/>
</dbReference>
<evidence type="ECO:0000313" key="4">
    <source>
        <dbReference type="Proteomes" id="UP001497457"/>
    </source>
</evidence>